<evidence type="ECO:0000256" key="1">
    <source>
        <dbReference type="ARBA" id="ARBA00022612"/>
    </source>
</evidence>
<feature type="region of interest" description="Disordered" evidence="4">
    <location>
        <begin position="430"/>
        <end position="458"/>
    </location>
</feature>
<dbReference type="EMBL" id="MF678601">
    <property type="protein sequence ID" value="ASW27078.1"/>
    <property type="molecule type" value="Genomic_DNA"/>
</dbReference>
<reference evidence="5" key="1">
    <citation type="submission" date="2017-08" db="EMBL/GenBank/DDBJ databases">
        <title>Genome sequence of an alphaherpesvirus from a beluga whale (Delphinapterus leucas).</title>
        <authorList>
            <person name="Davison A.J."/>
            <person name="Nielsen O."/>
            <person name="Subramaniam K."/>
            <person name="Jacob J.M."/>
            <person name="Romero C.H."/>
            <person name="Burek-Huntington K.A."/>
            <person name="Waltzek T.B."/>
        </authorList>
    </citation>
    <scope>NUCLEOTIDE SEQUENCE [LARGE SCALE GENOMIC DNA]</scope>
    <source>
        <strain evidence="5">LN3131-1</strain>
    </source>
</reference>
<dbReference type="HAMAP" id="MF_04014">
    <property type="entry name" value="HSV_TRM1"/>
    <property type="match status" value="1"/>
</dbReference>
<keyword evidence="6" id="KW-1185">Reference proteome</keyword>
<keyword evidence="2" id="KW-0426">Late protein</keyword>
<dbReference type="Pfam" id="PF01366">
    <property type="entry name" value="PRTP"/>
    <property type="match status" value="1"/>
</dbReference>
<organism evidence="5">
    <name type="scientific">Beluga whale alphaherpesvirus 1</name>
    <dbReference type="NCBI Taxonomy" id="1434720"/>
    <lineage>
        <taxon>Viruses</taxon>
        <taxon>Duplodnaviria</taxon>
        <taxon>Heunggongvirae</taxon>
        <taxon>Peploviricota</taxon>
        <taxon>Herviviricetes</taxon>
        <taxon>Herpesvirales</taxon>
        <taxon>Orthoherpesviridae</taxon>
        <taxon>Alphaherpesvirinae</taxon>
        <taxon>Varicellovirus</taxon>
        <taxon>Varicellovirus monodontidalpha1</taxon>
        <taxon>Monodontid alphaherpesvirus 1</taxon>
    </lineage>
</organism>
<keyword evidence="1" id="KW-1188">Viral release from host cell</keyword>
<evidence type="ECO:0000256" key="4">
    <source>
        <dbReference type="SAM" id="MobiDB-lite"/>
    </source>
</evidence>
<dbReference type="GeneID" id="65099983"/>
<evidence type="ECO:0000313" key="5">
    <source>
        <dbReference type="EMBL" id="ASW27078.1"/>
    </source>
</evidence>
<gene>
    <name evidence="5" type="primary">UL28</name>
</gene>
<proteinExistence type="inferred from homology"/>
<dbReference type="RefSeq" id="YP_010084962.1">
    <property type="nucleotide sequence ID" value="NC_055166.1"/>
</dbReference>
<keyword evidence="3" id="KW-0231">Viral genome packaging</keyword>
<protein>
    <submittedName>
        <fullName evidence="5">DNA packaging terminase subunit 2</fullName>
    </submittedName>
</protein>
<evidence type="ECO:0000313" key="6">
    <source>
        <dbReference type="Proteomes" id="UP000297205"/>
    </source>
</evidence>
<sequence length="755" mass="82512">MSGESGAGAPALGGAGARQKLLAVLGQVQAYAFQLELLKRCDPAVARRLLPELKLNALMVRWLHARLGGPLREQEARRLTPLTYTVSLALRYALAEGARVIDALGAGAPPEEYFAATMGLAGECAHHRPLRVPVYGGETVAAEVRFLQDVENLLKQLNFCHLVVAAEDALAALGALDAFMAATVGGGLVVPPELYDPLHPCMVCFEELCVTANQGEAVSRRLVACACDHVTRQVRVRLEPEDVERHLPHVYSIAPERREAARLAVERLAAAAPGAAGDRAEGASVRDAADALLDAHDVFRPASRRLYAVSELKFWISSARDDALSRTLDAFSQNLDALARREDEFHLRAAAVELAAFGGTPAHFDRVYAPRIAELDFVDTLLQGSCASSPDDRLSALIRACYDHHMSSAILRRLTRPDKQNEDALRRLLDGVDDDADDGAGRDAGPEPPEPPPPPARGSWERLASDAAAGVRARRRQYAERLSKRSLDSLGKCVRGQRRELEKMLRVNVYGSSLTAAYIAVHNGFCARRAFLATVATAGRVVDNRGDAARFDAHRFMRAALVRRSVDRSLWPALTHQFFDLVNGPLFDHSAHNFAQPPNTALYFSVENVGLLPHLKEELARFMLAVVNGDWAVSDFQGFYCFKADPRRGVTFSQRLAWQYIRELVLALSVFTSVFHCGHVDLLRADRTAPAPTGRQVCRDGLYLTYEATCPLVAVLNSRDGNVGADSVVIYDRDVFSMLYAILQQLAPGARAPSP</sequence>
<feature type="compositionally biased region" description="Pro residues" evidence="4">
    <location>
        <begin position="446"/>
        <end position="456"/>
    </location>
</feature>
<accession>A0A286MM52</accession>
<evidence type="ECO:0000256" key="2">
    <source>
        <dbReference type="ARBA" id="ARBA00022921"/>
    </source>
</evidence>
<dbReference type="KEGG" id="vg:65099983"/>
<name>A0A286MM52_9ALPH</name>
<evidence type="ECO:0000256" key="3">
    <source>
        <dbReference type="ARBA" id="ARBA00023219"/>
    </source>
</evidence>
<dbReference type="GO" id="GO:0019073">
    <property type="term" value="P:viral DNA genome packaging"/>
    <property type="evidence" value="ECO:0007669"/>
    <property type="project" value="InterPro"/>
</dbReference>
<dbReference type="Proteomes" id="UP000297205">
    <property type="component" value="Segment"/>
</dbReference>
<dbReference type="InterPro" id="IPR000501">
    <property type="entry name" value="UL28/UL56"/>
</dbReference>